<organism evidence="3 4">
    <name type="scientific">Halorientalis pallida</name>
    <dbReference type="NCBI Taxonomy" id="2479928"/>
    <lineage>
        <taxon>Archaea</taxon>
        <taxon>Methanobacteriati</taxon>
        <taxon>Methanobacteriota</taxon>
        <taxon>Stenosarchaea group</taxon>
        <taxon>Halobacteria</taxon>
        <taxon>Halobacteriales</taxon>
        <taxon>Haloarculaceae</taxon>
        <taxon>Halorientalis</taxon>
    </lineage>
</organism>
<dbReference type="PANTHER" id="PTHR42879">
    <property type="entry name" value="3-OXOACYL-(ACYL-CARRIER-PROTEIN) REDUCTASE"/>
    <property type="match status" value="1"/>
</dbReference>
<accession>A0A498KYA0</accession>
<dbReference type="GO" id="GO:0032787">
    <property type="term" value="P:monocarboxylic acid metabolic process"/>
    <property type="evidence" value="ECO:0007669"/>
    <property type="project" value="UniProtKB-ARBA"/>
</dbReference>
<dbReference type="Gene3D" id="3.40.50.720">
    <property type="entry name" value="NAD(P)-binding Rossmann-like Domain"/>
    <property type="match status" value="1"/>
</dbReference>
<dbReference type="SUPFAM" id="SSF51735">
    <property type="entry name" value="NAD(P)-binding Rossmann-fold domains"/>
    <property type="match status" value="1"/>
</dbReference>
<dbReference type="OrthoDB" id="281764at2157"/>
<proteinExistence type="inferred from homology"/>
<dbReference type="PANTHER" id="PTHR42879:SF2">
    <property type="entry name" value="3-OXOACYL-[ACYL-CARRIER-PROTEIN] REDUCTASE FABG"/>
    <property type="match status" value="1"/>
</dbReference>
<reference evidence="3 4" key="1">
    <citation type="submission" date="2019-01" db="EMBL/GenBank/DDBJ databases">
        <title>Halorientalis sp. F13-25 a new haloarchaeum isolated from hypersaline water.</title>
        <authorList>
            <person name="Ana D.-V."/>
            <person name="Cristina S.-P."/>
            <person name="Antonio V."/>
        </authorList>
    </citation>
    <scope>NUCLEOTIDE SEQUENCE [LARGE SCALE GENOMIC DNA]</scope>
    <source>
        <strain evidence="3 4">F13-25</strain>
    </source>
</reference>
<dbReference type="Proteomes" id="UP000289691">
    <property type="component" value="Unassembled WGS sequence"/>
</dbReference>
<dbReference type="EMBL" id="RDFA01000005">
    <property type="protein sequence ID" value="RXK47922.1"/>
    <property type="molecule type" value="Genomic_DNA"/>
</dbReference>
<keyword evidence="2" id="KW-0560">Oxidoreductase</keyword>
<dbReference type="PRINTS" id="PR00081">
    <property type="entry name" value="GDHRDH"/>
</dbReference>
<gene>
    <name evidence="3" type="ORF">EAF64_14900</name>
</gene>
<dbReference type="FunFam" id="3.40.50.720:FF:000173">
    <property type="entry name" value="3-oxoacyl-[acyl-carrier protein] reductase"/>
    <property type="match status" value="1"/>
</dbReference>
<dbReference type="RefSeq" id="WP_129069773.1">
    <property type="nucleotide sequence ID" value="NZ_RDFA01000005.1"/>
</dbReference>
<dbReference type="InterPro" id="IPR050259">
    <property type="entry name" value="SDR"/>
</dbReference>
<protein>
    <submittedName>
        <fullName evidence="3">3-oxoacyl-ACP reductase FabG</fullName>
    </submittedName>
</protein>
<dbReference type="AlphaFoldDB" id="A0A498KYA0"/>
<dbReference type="PRINTS" id="PR00080">
    <property type="entry name" value="SDRFAMILY"/>
</dbReference>
<dbReference type="PROSITE" id="PS00061">
    <property type="entry name" value="ADH_SHORT"/>
    <property type="match status" value="1"/>
</dbReference>
<keyword evidence="4" id="KW-1185">Reference proteome</keyword>
<dbReference type="InterPro" id="IPR002347">
    <property type="entry name" value="SDR_fam"/>
</dbReference>
<name>A0A498KYA0_9EURY</name>
<evidence type="ECO:0000313" key="3">
    <source>
        <dbReference type="EMBL" id="RXK47922.1"/>
    </source>
</evidence>
<dbReference type="Pfam" id="PF13561">
    <property type="entry name" value="adh_short_C2"/>
    <property type="match status" value="1"/>
</dbReference>
<comment type="caution">
    <text evidence="3">The sequence shown here is derived from an EMBL/GenBank/DDBJ whole genome shotgun (WGS) entry which is preliminary data.</text>
</comment>
<sequence>MTQLGEANALVTGASRGIGRGIAEGLAEAGARVAVNHPPGDGEREVAADVVDTIESNGGTAMTLEGDVSDADSVQSMIETFEAEWGTVDVLVNNAGILTQSELADMPVEMWDETMAVDLRGVFLATRFALPGMLESGEGSVVNVASQLGIKGGEELVHYSAAKGGVISFTRALAREVSPEVRVNAIAPGPVETDLLDDISEEWREAKEAELPMDRLGTVEDVVPTAVFLAGEDGSYYTGQVLSPDGGDAMH</sequence>
<comment type="similarity">
    <text evidence="1">Belongs to the short-chain dehydrogenases/reductases (SDR) family.</text>
</comment>
<dbReference type="InterPro" id="IPR020904">
    <property type="entry name" value="Sc_DH/Rdtase_CS"/>
</dbReference>
<evidence type="ECO:0000256" key="1">
    <source>
        <dbReference type="ARBA" id="ARBA00006484"/>
    </source>
</evidence>
<evidence type="ECO:0000313" key="4">
    <source>
        <dbReference type="Proteomes" id="UP000289691"/>
    </source>
</evidence>
<dbReference type="GO" id="GO:0016491">
    <property type="term" value="F:oxidoreductase activity"/>
    <property type="evidence" value="ECO:0007669"/>
    <property type="project" value="UniProtKB-KW"/>
</dbReference>
<evidence type="ECO:0000256" key="2">
    <source>
        <dbReference type="ARBA" id="ARBA00023002"/>
    </source>
</evidence>
<dbReference type="InterPro" id="IPR036291">
    <property type="entry name" value="NAD(P)-bd_dom_sf"/>
</dbReference>